<keyword evidence="4" id="KW-1185">Reference proteome</keyword>
<reference evidence="3 4" key="1">
    <citation type="submission" date="2014-08" db="EMBL/GenBank/DDBJ databases">
        <title>Complete genome sequence of Corynebacterium aquilae S-613T(T) (=DSM 44791(T)), isolated from the choana of a healthy golden eagle.</title>
        <authorList>
            <person name="Ruckert C."/>
            <person name="Albersmeier A."/>
            <person name="Winkler A."/>
            <person name="Kalinowski J."/>
        </authorList>
    </citation>
    <scope>NUCLEOTIDE SEQUENCE [LARGE SCALE GENOMIC DNA]</scope>
    <source>
        <strain evidence="3 4">S-613</strain>
    </source>
</reference>
<organism evidence="3 4">
    <name type="scientific">Corynebacterium aquilae DSM 44791</name>
    <dbReference type="NCBI Taxonomy" id="1431546"/>
    <lineage>
        <taxon>Bacteria</taxon>
        <taxon>Bacillati</taxon>
        <taxon>Actinomycetota</taxon>
        <taxon>Actinomycetes</taxon>
        <taxon>Mycobacteriales</taxon>
        <taxon>Corynebacteriaceae</taxon>
        <taxon>Corynebacterium</taxon>
    </lineage>
</organism>
<dbReference type="Proteomes" id="UP000185478">
    <property type="component" value="Chromosome"/>
</dbReference>
<keyword evidence="2" id="KW-1133">Transmembrane helix</keyword>
<feature type="transmembrane region" description="Helical" evidence="2">
    <location>
        <begin position="28"/>
        <end position="47"/>
    </location>
</feature>
<dbReference type="RefSeq" id="WP_075728037.1">
    <property type="nucleotide sequence ID" value="NZ_CP009245.1"/>
</dbReference>
<dbReference type="EMBL" id="CP009245">
    <property type="protein sequence ID" value="APT85686.1"/>
    <property type="molecule type" value="Genomic_DNA"/>
</dbReference>
<sequence>MHHLRTVSAVLAVSAIPAAGYAIAHSSYITGVSILLVVAAIVLVTHWPHNPPPQPIRHTSRHTATGPSDHRAP</sequence>
<dbReference type="KEGG" id="caqu:CAQU_12285"/>
<protein>
    <submittedName>
        <fullName evidence="3">Uncharacterized protein</fullName>
    </submittedName>
</protein>
<evidence type="ECO:0000256" key="1">
    <source>
        <dbReference type="SAM" id="MobiDB-lite"/>
    </source>
</evidence>
<accession>A0A1L7CIJ2</accession>
<keyword evidence="2" id="KW-0812">Transmembrane</keyword>
<evidence type="ECO:0000313" key="3">
    <source>
        <dbReference type="EMBL" id="APT85686.1"/>
    </source>
</evidence>
<proteinExistence type="predicted"/>
<evidence type="ECO:0000313" key="4">
    <source>
        <dbReference type="Proteomes" id="UP000185478"/>
    </source>
</evidence>
<keyword evidence="2" id="KW-0472">Membrane</keyword>
<evidence type="ECO:0000256" key="2">
    <source>
        <dbReference type="SAM" id="Phobius"/>
    </source>
</evidence>
<gene>
    <name evidence="3" type="ORF">CAQU_12285</name>
</gene>
<name>A0A1L7CIJ2_9CORY</name>
<feature type="region of interest" description="Disordered" evidence="1">
    <location>
        <begin position="49"/>
        <end position="73"/>
    </location>
</feature>
<dbReference type="AlphaFoldDB" id="A0A1L7CIJ2"/>